<organism evidence="2">
    <name type="scientific">Dissoconium aciculare CBS 342.82</name>
    <dbReference type="NCBI Taxonomy" id="1314786"/>
    <lineage>
        <taxon>Eukaryota</taxon>
        <taxon>Fungi</taxon>
        <taxon>Dikarya</taxon>
        <taxon>Ascomycota</taxon>
        <taxon>Pezizomycotina</taxon>
        <taxon>Dothideomycetes</taxon>
        <taxon>Dothideomycetidae</taxon>
        <taxon>Mycosphaerellales</taxon>
        <taxon>Dissoconiaceae</taxon>
        <taxon>Dissoconium</taxon>
    </lineage>
</organism>
<accession>A0A6J3LSH9</accession>
<protein>
    <submittedName>
        <fullName evidence="2">Uncharacterized protein</fullName>
    </submittedName>
</protein>
<name>A0A6J3LSH9_9PEZI</name>
<dbReference type="Proteomes" id="UP000504637">
    <property type="component" value="Unplaced"/>
</dbReference>
<dbReference type="GeneID" id="54361290"/>
<keyword evidence="1" id="KW-1185">Reference proteome</keyword>
<evidence type="ECO:0000313" key="2">
    <source>
        <dbReference type="RefSeq" id="XP_033455791.1"/>
    </source>
</evidence>
<proteinExistence type="predicted"/>
<reference evidence="2" key="1">
    <citation type="submission" date="2020-01" db="EMBL/GenBank/DDBJ databases">
        <authorList>
            <consortium name="DOE Joint Genome Institute"/>
            <person name="Haridas S."/>
            <person name="Albert R."/>
            <person name="Binder M."/>
            <person name="Bloem J."/>
            <person name="Labutti K."/>
            <person name="Salamov A."/>
            <person name="Andreopoulos B."/>
            <person name="Baker S.E."/>
            <person name="Barry K."/>
            <person name="Bills G."/>
            <person name="Bluhm B.H."/>
            <person name="Cannon C."/>
            <person name="Castanera R."/>
            <person name="Culley D.E."/>
            <person name="Daum C."/>
            <person name="Ezra D."/>
            <person name="Gonzalez J.B."/>
            <person name="Henrissat B."/>
            <person name="Kuo A."/>
            <person name="Liang C."/>
            <person name="Lipzen A."/>
            <person name="Lutzoni F."/>
            <person name="Magnuson J."/>
            <person name="Mondo S."/>
            <person name="Nolan M."/>
            <person name="Ohm R."/>
            <person name="Pangilinan J."/>
            <person name="Park H.-J."/>
            <person name="Ramirez L."/>
            <person name="Alfaro M."/>
            <person name="Sun H."/>
            <person name="Tritt A."/>
            <person name="Yoshinaga Y."/>
            <person name="Zwiers L.-H."/>
            <person name="Turgeon B.G."/>
            <person name="Goodwin S.B."/>
            <person name="Spatafora J.W."/>
            <person name="Crous P.W."/>
            <person name="Grigoriev I.V."/>
        </authorList>
    </citation>
    <scope>NUCLEOTIDE SEQUENCE</scope>
    <source>
        <strain evidence="2">CBS 342.82</strain>
    </source>
</reference>
<reference evidence="2" key="2">
    <citation type="submission" date="2020-04" db="EMBL/GenBank/DDBJ databases">
        <authorList>
            <consortium name="NCBI Genome Project"/>
        </authorList>
    </citation>
    <scope>NUCLEOTIDE SEQUENCE</scope>
    <source>
        <strain evidence="2">CBS 342.82</strain>
    </source>
</reference>
<gene>
    <name evidence="2" type="ORF">K489DRAFT_374108</name>
</gene>
<dbReference type="OrthoDB" id="2561193at2759"/>
<dbReference type="RefSeq" id="XP_033455791.1">
    <property type="nucleotide sequence ID" value="XM_033603490.1"/>
</dbReference>
<reference evidence="2" key="3">
    <citation type="submission" date="2025-08" db="UniProtKB">
        <authorList>
            <consortium name="RefSeq"/>
        </authorList>
    </citation>
    <scope>IDENTIFICATION</scope>
    <source>
        <strain evidence="2">CBS 342.82</strain>
    </source>
</reference>
<dbReference type="AlphaFoldDB" id="A0A6J3LSH9"/>
<evidence type="ECO:0000313" key="1">
    <source>
        <dbReference type="Proteomes" id="UP000504637"/>
    </source>
</evidence>
<sequence>MSQQTTFNPTSSAPFHRLLSYYSNRSQKPDNETVRLGDSLRGNLALGLDFPVALGVAIGRHLFLRNVSWLSLDIHIPRVGWKTTPLEGVKVDEKRDYSRAEFLNVVRQTKGWFGVLDALGLWALAADCRTGRISGEDVVGFQRGTLLHRVEERRKIGREQVLPLVRGGPIS</sequence>